<feature type="repeat" description="ANK" evidence="3">
    <location>
        <begin position="748"/>
        <end position="780"/>
    </location>
</feature>
<dbReference type="Pfam" id="PF12796">
    <property type="entry name" value="Ank_2"/>
    <property type="match status" value="1"/>
</dbReference>
<reference evidence="6" key="1">
    <citation type="submission" date="2021-09" db="EMBL/GenBank/DDBJ databases">
        <title>A high-quality genome of the endoparasitic fungus Hirsutella rhossiliensis with a comparison of Hirsutella genomes reveals transposable elements contributing to genome size variation.</title>
        <authorList>
            <person name="Lin R."/>
            <person name="Jiao Y."/>
            <person name="Sun X."/>
            <person name="Ling J."/>
            <person name="Xie B."/>
            <person name="Cheng X."/>
        </authorList>
    </citation>
    <scope>NUCLEOTIDE SEQUENCE</scope>
    <source>
        <strain evidence="6">HR02</strain>
    </source>
</reference>
<evidence type="ECO:0000313" key="7">
    <source>
        <dbReference type="Proteomes" id="UP000824596"/>
    </source>
</evidence>
<dbReference type="Proteomes" id="UP000824596">
    <property type="component" value="Unassembled WGS sequence"/>
</dbReference>
<evidence type="ECO:0000259" key="5">
    <source>
        <dbReference type="Pfam" id="PF24883"/>
    </source>
</evidence>
<dbReference type="PRINTS" id="PR01415">
    <property type="entry name" value="ANKYRIN"/>
</dbReference>
<evidence type="ECO:0000256" key="2">
    <source>
        <dbReference type="ARBA" id="ARBA00023043"/>
    </source>
</evidence>
<evidence type="ECO:0000256" key="1">
    <source>
        <dbReference type="ARBA" id="ARBA00022737"/>
    </source>
</evidence>
<feature type="repeat" description="ANK" evidence="3">
    <location>
        <begin position="787"/>
        <end position="819"/>
    </location>
</feature>
<dbReference type="InterPro" id="IPR036770">
    <property type="entry name" value="Ankyrin_rpt-contain_sf"/>
</dbReference>
<feature type="domain" description="Nephrocystin 3-like N-terminal" evidence="5">
    <location>
        <begin position="345"/>
        <end position="431"/>
    </location>
</feature>
<gene>
    <name evidence="6" type="ORF">HRG_06613</name>
</gene>
<dbReference type="PANTHER" id="PTHR24126">
    <property type="entry name" value="ANKYRIN REPEAT, PH AND SEC7 DOMAIN CONTAINING PROTEIN SECG-RELATED"/>
    <property type="match status" value="1"/>
</dbReference>
<dbReference type="Pfam" id="PF24883">
    <property type="entry name" value="NPHP3_N"/>
    <property type="match status" value="1"/>
</dbReference>
<dbReference type="Pfam" id="PF00023">
    <property type="entry name" value="Ank"/>
    <property type="match status" value="2"/>
</dbReference>
<feature type="region of interest" description="Disordered" evidence="4">
    <location>
        <begin position="1"/>
        <end position="26"/>
    </location>
</feature>
<accession>A0A9P8SIY9</accession>
<sequence>MTASSGDKAGLPRNTEPRKFGLNQVYPDQSDGSIKTDLDIIAIHGLDTQSPGTWVAWKDDGDPTSGHVHWLQDQNMLPSVIPNARIFTYDWNANFDDNPATDLLLGHADALLDRLHICRFKDSGNRPPYSSHPALVVCCWSRHFTGRGSHESFFTATQLRVVVAIHMRGDSSSELVKYLGNDAGGRGELDEIVQRFCEMVEDKEFKFPMVCFYETQPTDFTTVIRKLPPEFIKCLGSDNKGILVERHSACLQGPRRIGLDVRHAMLSKYAGPEDDAFKRVSTRLLGILESLPRLQASLDHITGKTQKDWARWDKEVAILKRLHTSPFRERKDRNDARVPGTCNWTVCYFFFKDDFEDQRSIVSALSCILHQLFHQKHELLSDAILKQLEVAGERLTSSFGDLWDALLNAAEDPNAGEIVCLFDAIDECEAKGRSQLYRAFRPYGEIRRGFQPLMIQGLPVIHLSGESDEEAAKISQEIDIFIRSKLTSVPNRTYLWVYLILDLIEKDGDIDKNRIIDATTHLPQNVDEAYDRILSKTARPLAVAEMNLAITLQENHRSYDDFDLKSEARFREILRDTCGLFITIVDSKIYLLHHSAKEFLVLDDTMNSHIQTRLNWKHALRPRTSHRILANICIWHLLFAEFKMHPLSGDVKLAQYVRDHIFLDYSAKHWAAHLRKVQKSMRDDDAMTQSILRISRFGHEDIARLLIDAGADKEAKEVRKLTILQRRHEVMFRQTARANDRKGLKDTIGLTPLQWAARNGQEAAVRLLIDAGANREAKGGYNWIKNLRRTPLHWASRRGHEAITRLLLDAGADKEAKDANGLTPLQVATRKGHRATAQLLVEAGTDKEAKDVKGWTPLLWAAREGHRAIVQLLIDAGADKEAKDADGQTPLHWASRRDHEAIARLLIDAGADKEAKDAKGLKPLHWAAQSVLDLRDASEVKFFHVAAPKGNGAVAKLLA</sequence>
<evidence type="ECO:0000256" key="4">
    <source>
        <dbReference type="SAM" id="MobiDB-lite"/>
    </source>
</evidence>
<protein>
    <submittedName>
        <fullName evidence="6">Ankyrin repeats (3 copies) domain-containing protein</fullName>
    </submittedName>
</protein>
<dbReference type="SMART" id="SM00248">
    <property type="entry name" value="ANK"/>
    <property type="match status" value="6"/>
</dbReference>
<dbReference type="GeneID" id="68355742"/>
<organism evidence="6 7">
    <name type="scientific">Hirsutella rhossiliensis</name>
    <dbReference type="NCBI Taxonomy" id="111463"/>
    <lineage>
        <taxon>Eukaryota</taxon>
        <taxon>Fungi</taxon>
        <taxon>Dikarya</taxon>
        <taxon>Ascomycota</taxon>
        <taxon>Pezizomycotina</taxon>
        <taxon>Sordariomycetes</taxon>
        <taxon>Hypocreomycetidae</taxon>
        <taxon>Hypocreales</taxon>
        <taxon>Ophiocordycipitaceae</taxon>
        <taxon>Hirsutella</taxon>
    </lineage>
</organism>
<dbReference type="EMBL" id="JAIZPD010000006">
    <property type="protein sequence ID" value="KAH0962511.1"/>
    <property type="molecule type" value="Genomic_DNA"/>
</dbReference>
<keyword evidence="2 3" id="KW-0040">ANK repeat</keyword>
<dbReference type="PROSITE" id="PS50088">
    <property type="entry name" value="ANK_REPEAT"/>
    <property type="match status" value="5"/>
</dbReference>
<feature type="repeat" description="ANK" evidence="3">
    <location>
        <begin position="886"/>
        <end position="918"/>
    </location>
</feature>
<name>A0A9P8SIY9_9HYPO</name>
<keyword evidence="1" id="KW-0677">Repeat</keyword>
<dbReference type="RefSeq" id="XP_044720024.1">
    <property type="nucleotide sequence ID" value="XM_044865084.1"/>
</dbReference>
<dbReference type="AlphaFoldDB" id="A0A9P8SIY9"/>
<dbReference type="PROSITE" id="PS50297">
    <property type="entry name" value="ANK_REP_REGION"/>
    <property type="match status" value="5"/>
</dbReference>
<feature type="repeat" description="ANK" evidence="3">
    <location>
        <begin position="820"/>
        <end position="852"/>
    </location>
</feature>
<dbReference type="OrthoDB" id="4927459at2759"/>
<dbReference type="InterPro" id="IPR056884">
    <property type="entry name" value="NPHP3-like_N"/>
</dbReference>
<evidence type="ECO:0000256" key="3">
    <source>
        <dbReference type="PROSITE-ProRule" id="PRU00023"/>
    </source>
</evidence>
<comment type="caution">
    <text evidence="6">The sequence shown here is derived from an EMBL/GenBank/DDBJ whole genome shotgun (WGS) entry which is preliminary data.</text>
</comment>
<feature type="repeat" description="ANK" evidence="3">
    <location>
        <begin position="853"/>
        <end position="885"/>
    </location>
</feature>
<dbReference type="SUPFAM" id="SSF48403">
    <property type="entry name" value="Ankyrin repeat"/>
    <property type="match status" value="1"/>
</dbReference>
<dbReference type="InterPro" id="IPR002110">
    <property type="entry name" value="Ankyrin_rpt"/>
</dbReference>
<dbReference type="PANTHER" id="PTHR24126:SF14">
    <property type="entry name" value="ANK_REP_REGION DOMAIN-CONTAINING PROTEIN"/>
    <property type="match status" value="1"/>
</dbReference>
<dbReference type="Gene3D" id="1.25.40.20">
    <property type="entry name" value="Ankyrin repeat-containing domain"/>
    <property type="match status" value="3"/>
</dbReference>
<proteinExistence type="predicted"/>
<evidence type="ECO:0000313" key="6">
    <source>
        <dbReference type="EMBL" id="KAH0962511.1"/>
    </source>
</evidence>
<keyword evidence="7" id="KW-1185">Reference proteome</keyword>